<sequence length="392" mass="43274">MVLNVPWRIVPRIHMLILSNSDVERLISIGEAIEALRISNREVAEFKYNTRYRLNRSRTNYYLPWQNLGSADAGAADHVVDESDSSIYYNFKSMEGGSPHFGVWALRSSSDLVRLRSGAYGPTHTYMRYGDLPGGKGYSDLIFLYNIHDAQFEAIIQAATLQGIRVAATSALGTDYLCRPDVRRAGLFGSGWQATANLRALLCVRPSIDHVKVFSPNPDNRKRFAARMCKELAIDVQPASSPEEAVRGMEVIYEASSARTPVFDGDLIEEGQHIMSVGAGDEHFERRLIDPKAVARCSIVGVHSLEVKFGLEEIVDCLDEGTLDKNKVVDLPDLVTGKVVPAISDHSISFFKNNVGLGSQFASVGGLVLQKARAQQVGVEVPQKYVSQVMVR</sequence>
<dbReference type="InterPro" id="IPR036291">
    <property type="entry name" value="NAD(P)-bd_dom_sf"/>
</dbReference>
<dbReference type="GO" id="GO:0005737">
    <property type="term" value="C:cytoplasm"/>
    <property type="evidence" value="ECO:0007669"/>
    <property type="project" value="TreeGrafter"/>
</dbReference>
<dbReference type="Gene3D" id="3.30.1780.10">
    <property type="entry name" value="ornithine cyclodeaminase, domain 1"/>
    <property type="match status" value="1"/>
</dbReference>
<dbReference type="Proteomes" id="UP000194137">
    <property type="component" value="Chromosome"/>
</dbReference>
<protein>
    <recommendedName>
        <fullName evidence="4">Ornithine cyclodeaminase</fullName>
    </recommendedName>
</protein>
<dbReference type="InterPro" id="IPR023401">
    <property type="entry name" value="ODC_N"/>
</dbReference>
<comment type="similarity">
    <text evidence="1">Belongs to the ornithine cyclodeaminase/mu-crystallin family.</text>
</comment>
<dbReference type="EMBL" id="CP021112">
    <property type="protein sequence ID" value="ARP98228.1"/>
    <property type="molecule type" value="Genomic_DNA"/>
</dbReference>
<keyword evidence="3" id="KW-1185">Reference proteome</keyword>
<dbReference type="PANTHER" id="PTHR13812:SF19">
    <property type="entry name" value="KETIMINE REDUCTASE MU-CRYSTALLIN"/>
    <property type="match status" value="1"/>
</dbReference>
<dbReference type="KEGG" id="psin:CAK95_03335"/>
<proteinExistence type="inferred from homology"/>
<evidence type="ECO:0000313" key="2">
    <source>
        <dbReference type="EMBL" id="ARP98228.1"/>
    </source>
</evidence>
<dbReference type="Pfam" id="PF02423">
    <property type="entry name" value="OCD_Mu_crystall"/>
    <property type="match status" value="1"/>
</dbReference>
<evidence type="ECO:0000313" key="3">
    <source>
        <dbReference type="Proteomes" id="UP000194137"/>
    </source>
</evidence>
<dbReference type="InterPro" id="IPR003462">
    <property type="entry name" value="ODC_Mu_crystall"/>
</dbReference>
<name>A0A1W6ZLD7_9HYPH</name>
<evidence type="ECO:0008006" key="4">
    <source>
        <dbReference type="Google" id="ProtNLM"/>
    </source>
</evidence>
<gene>
    <name evidence="2" type="ORF">CAK95_03335</name>
</gene>
<dbReference type="SUPFAM" id="SSF51735">
    <property type="entry name" value="NAD(P)-binding Rossmann-fold domains"/>
    <property type="match status" value="1"/>
</dbReference>
<dbReference type="STRING" id="1235591.CAK95_03335"/>
<organism evidence="2 3">
    <name type="scientific">Pseudorhodoplanes sinuspersici</name>
    <dbReference type="NCBI Taxonomy" id="1235591"/>
    <lineage>
        <taxon>Bacteria</taxon>
        <taxon>Pseudomonadati</taxon>
        <taxon>Pseudomonadota</taxon>
        <taxon>Alphaproteobacteria</taxon>
        <taxon>Hyphomicrobiales</taxon>
        <taxon>Pseudorhodoplanes</taxon>
    </lineage>
</organism>
<dbReference type="AlphaFoldDB" id="A0A1W6ZLD7"/>
<evidence type="ECO:0000256" key="1">
    <source>
        <dbReference type="ARBA" id="ARBA00008903"/>
    </source>
</evidence>
<dbReference type="Gene3D" id="3.40.50.720">
    <property type="entry name" value="NAD(P)-binding Rossmann-like Domain"/>
    <property type="match status" value="1"/>
</dbReference>
<reference evidence="2 3" key="1">
    <citation type="submission" date="2017-05" db="EMBL/GenBank/DDBJ databases">
        <title>Full genome sequence of Pseudorhodoplanes sinuspersici.</title>
        <authorList>
            <person name="Dastgheib S.M.M."/>
            <person name="Shavandi M."/>
            <person name="Tirandaz H."/>
        </authorList>
    </citation>
    <scope>NUCLEOTIDE SEQUENCE [LARGE SCALE GENOMIC DNA]</scope>
    <source>
        <strain evidence="2 3">RIPI110</strain>
    </source>
</reference>
<dbReference type="PANTHER" id="PTHR13812">
    <property type="entry name" value="KETIMINE REDUCTASE MU-CRYSTALLIN"/>
    <property type="match status" value="1"/>
</dbReference>
<accession>A0A1W6ZLD7</accession>